<feature type="domain" description="HAP1 N-terminal" evidence="5">
    <location>
        <begin position="55"/>
        <end position="308"/>
    </location>
</feature>
<keyword evidence="1" id="KW-0677">Repeat</keyword>
<keyword evidence="2 3" id="KW-0802">TPR repeat</keyword>
<feature type="compositionally biased region" description="Basic and acidic residues" evidence="4">
    <location>
        <begin position="849"/>
        <end position="858"/>
    </location>
</feature>
<dbReference type="PROSITE" id="PS50005">
    <property type="entry name" value="TPR"/>
    <property type="match status" value="1"/>
</dbReference>
<dbReference type="Pfam" id="PF04849">
    <property type="entry name" value="HAP1_N"/>
    <property type="match status" value="1"/>
</dbReference>
<evidence type="ECO:0000256" key="1">
    <source>
        <dbReference type="ARBA" id="ARBA00022737"/>
    </source>
</evidence>
<dbReference type="PANTHER" id="PTHR44314">
    <property type="entry name" value="CILIA- AND FLAGELLA-ASSOCIATED PROTEIN 70"/>
    <property type="match status" value="1"/>
</dbReference>
<comment type="caution">
    <text evidence="6">The sequence shown here is derived from an EMBL/GenBank/DDBJ whole genome shotgun (WGS) entry which is preliminary data.</text>
</comment>
<feature type="region of interest" description="Disordered" evidence="4">
    <location>
        <begin position="406"/>
        <end position="428"/>
    </location>
</feature>
<dbReference type="InterPro" id="IPR019734">
    <property type="entry name" value="TPR_rpt"/>
</dbReference>
<dbReference type="GO" id="GO:0070062">
    <property type="term" value="C:extracellular exosome"/>
    <property type="evidence" value="ECO:0007669"/>
    <property type="project" value="TreeGrafter"/>
</dbReference>
<dbReference type="EMBL" id="JANIIK010000039">
    <property type="protein sequence ID" value="KAJ3609118.1"/>
    <property type="molecule type" value="Genomic_DNA"/>
</dbReference>
<dbReference type="Gene3D" id="1.25.40.10">
    <property type="entry name" value="Tetratricopeptide repeat domain"/>
    <property type="match status" value="2"/>
</dbReference>
<organism evidence="6 7">
    <name type="scientific">Muraenolepis orangiensis</name>
    <name type="common">Patagonian moray cod</name>
    <dbReference type="NCBI Taxonomy" id="630683"/>
    <lineage>
        <taxon>Eukaryota</taxon>
        <taxon>Metazoa</taxon>
        <taxon>Chordata</taxon>
        <taxon>Craniata</taxon>
        <taxon>Vertebrata</taxon>
        <taxon>Euteleostomi</taxon>
        <taxon>Actinopterygii</taxon>
        <taxon>Neopterygii</taxon>
        <taxon>Teleostei</taxon>
        <taxon>Neoteleostei</taxon>
        <taxon>Acanthomorphata</taxon>
        <taxon>Zeiogadaria</taxon>
        <taxon>Gadariae</taxon>
        <taxon>Gadiformes</taxon>
        <taxon>Muraenolepidoidei</taxon>
        <taxon>Muraenolepididae</taxon>
        <taxon>Muraenolepis</taxon>
    </lineage>
</organism>
<evidence type="ECO:0000256" key="2">
    <source>
        <dbReference type="ARBA" id="ARBA00022803"/>
    </source>
</evidence>
<protein>
    <recommendedName>
        <fullName evidence="5">HAP1 N-terminal domain-containing protein</fullName>
    </recommendedName>
</protein>
<dbReference type="GO" id="GO:0060271">
    <property type="term" value="P:cilium assembly"/>
    <property type="evidence" value="ECO:0007669"/>
    <property type="project" value="TreeGrafter"/>
</dbReference>
<feature type="region of interest" description="Disordered" evidence="4">
    <location>
        <begin position="484"/>
        <end position="527"/>
    </location>
</feature>
<evidence type="ECO:0000256" key="4">
    <source>
        <dbReference type="SAM" id="MobiDB-lite"/>
    </source>
</evidence>
<dbReference type="Proteomes" id="UP001148018">
    <property type="component" value="Unassembled WGS sequence"/>
</dbReference>
<feature type="region of interest" description="Disordered" evidence="4">
    <location>
        <begin position="840"/>
        <end position="903"/>
    </location>
</feature>
<sequence length="1193" mass="132286">SSLNQKVKHMASRHPELLCSIPGPVPQAVMAIYQSVSPEGTSTPTPEFEIISLLEEQLPVYRLRADRVYGCDHDDWLHTPLIAPDARLDLTAEQIEETLKYFISIYFPFCKEIIRRAEVVQHMRTAQSLELADPINSLEEEAAVEIRKVRKPMATRFPQVLYSIPGKDAEAYGPEVPQPCLSTTDTVWMEGNFFAVKDDEEGTSPLDNVTVTLPSPGPCNVTVIEILPKEKKQKKEERTAVLGQAVVDLLPLLHAVSSDNSAQRPSLEVAVSTPTPLLSEAQRLASNLLAKEVVLMFSEGQLRAGGEREASDRPRRWPQAGSLAPGAQVFPGVVSIQEVLLDEQCGDLTNPEDMEFCREAEMTKRRVCWDMVHRCFLGAGGSARLSERIEECRLCPLEIMKAPPPPVVQGGKASNQSENSAHGSEPEQEISFHGVAYVDMGPLLYPGATRIRGAYRVHPFSESDLLAKAKRTVSVLREQARAGAAQGKPRLGSAAGCHKAGNKASKEVARKPSVAAGGGGDVEPQVKPETGQMYVDAGTYVVVEITLEKPLVPKRRPVEVAKKVMELIPPRPPLPHCTAGAEKAVQEFHNQVTSVVGQVLDQYQQLFAAAFQPGAGPLDPDTQEHRKSQLLGELNYSGKYFALKEQMKSSVVRVVREKMLRTEAFSSPEQLQAFLRQLYVYLVDQMHLALNKAEESQEEDAGLRVVLYVSQLRHFAGEAELIGDFQLAAQYYQERLVREQTEPSHWSDYGSFYMRTGDRVKAEECFHRAISLQQAHLPSLLMCGVLAEIEERYEDAETYLEGATFSPPGSVVAWTLFGMFHQGQNNHFLAERCFMTAGRLSRTSPAGRGETREGREGPQGEGPKLEGPQPQGRENEEREEKMGEWMEEVRPASTKPDTASQTPRCERLMNGEDCGPFSVHTERIDQEPEREMKAGTEMPAADHPPTLAYDRTQCAPPSLSAPPRLSIYMETAQFLLENHSLQMAQRALAQELLTSEGGLTTAYRLATAKLQMLSTDYCSAAATLQEALAHTCEKSEVWAGLGHCSYLSGDRAEARRCYERCLDYLQPPADTHPIYLRLGSVYLQDGQFQSARTTYLKVCASSPSCLTWLGLGIACYRLENLGEAEDALTEANTLNNLNPEVWGYLAMVSLKLGRRVEAEQSYKYAVKLNLQDEPVLREIKELQDQLGFGDPSF</sequence>
<proteinExistence type="predicted"/>
<keyword evidence="7" id="KW-1185">Reference proteome</keyword>
<feature type="non-terminal residue" evidence="6">
    <location>
        <position position="1"/>
    </location>
</feature>
<dbReference type="GO" id="GO:0003341">
    <property type="term" value="P:cilium movement"/>
    <property type="evidence" value="ECO:0007669"/>
    <property type="project" value="TreeGrafter"/>
</dbReference>
<dbReference type="InterPro" id="IPR052628">
    <property type="entry name" value="CFAP70"/>
</dbReference>
<evidence type="ECO:0000313" key="7">
    <source>
        <dbReference type="Proteomes" id="UP001148018"/>
    </source>
</evidence>
<gene>
    <name evidence="6" type="ORF">NHX12_023644</name>
</gene>
<feature type="compositionally biased region" description="Polar residues" evidence="4">
    <location>
        <begin position="412"/>
        <end position="422"/>
    </location>
</feature>
<dbReference type="GO" id="GO:0031514">
    <property type="term" value="C:motile cilium"/>
    <property type="evidence" value="ECO:0007669"/>
    <property type="project" value="TreeGrafter"/>
</dbReference>
<dbReference type="InterPro" id="IPR011990">
    <property type="entry name" value="TPR-like_helical_dom_sf"/>
</dbReference>
<dbReference type="SMART" id="SM01424">
    <property type="entry name" value="HAP1_N"/>
    <property type="match status" value="1"/>
</dbReference>
<dbReference type="AlphaFoldDB" id="A0A9Q0ISY7"/>
<dbReference type="SUPFAM" id="SSF48452">
    <property type="entry name" value="TPR-like"/>
    <property type="match status" value="1"/>
</dbReference>
<feature type="compositionally biased region" description="Basic and acidic residues" evidence="4">
    <location>
        <begin position="873"/>
        <end position="890"/>
    </location>
</feature>
<accession>A0A9Q0ISY7</accession>
<name>A0A9Q0ISY7_9TELE</name>
<evidence type="ECO:0000313" key="6">
    <source>
        <dbReference type="EMBL" id="KAJ3609118.1"/>
    </source>
</evidence>
<feature type="repeat" description="TPR" evidence="3">
    <location>
        <begin position="743"/>
        <end position="776"/>
    </location>
</feature>
<evidence type="ECO:0000256" key="3">
    <source>
        <dbReference type="PROSITE-ProRule" id="PRU00339"/>
    </source>
</evidence>
<dbReference type="InterPro" id="IPR006933">
    <property type="entry name" value="HAP1_N"/>
</dbReference>
<dbReference type="SMART" id="SM00028">
    <property type="entry name" value="TPR"/>
    <property type="match status" value="7"/>
</dbReference>
<evidence type="ECO:0000259" key="5">
    <source>
        <dbReference type="SMART" id="SM01424"/>
    </source>
</evidence>
<dbReference type="Pfam" id="PF13432">
    <property type="entry name" value="TPR_16"/>
    <property type="match status" value="1"/>
</dbReference>
<dbReference type="PANTHER" id="PTHR44314:SF1">
    <property type="entry name" value="CILIA- AND FLAGELLA-ASSOCIATED PROTEIN 70"/>
    <property type="match status" value="1"/>
</dbReference>
<reference evidence="6" key="1">
    <citation type="submission" date="2022-07" db="EMBL/GenBank/DDBJ databases">
        <title>Chromosome-level genome of Muraenolepis orangiensis.</title>
        <authorList>
            <person name="Kim J."/>
        </authorList>
    </citation>
    <scope>NUCLEOTIDE SEQUENCE</scope>
    <source>
        <strain evidence="6">KU_S4_2022</strain>
        <tissue evidence="6">Muscle</tissue>
    </source>
</reference>
<dbReference type="OrthoDB" id="10262375at2759"/>